<keyword evidence="1" id="KW-1133">Transmembrane helix</keyword>
<reference evidence="2 3" key="1">
    <citation type="submission" date="2019-07" db="EMBL/GenBank/DDBJ databases">
        <title>Complete Genome Sequence of Leptotrichia trevisanii Strain JMUB3935.</title>
        <authorList>
            <person name="Watanabe S."/>
            <person name="Cui L."/>
        </authorList>
    </citation>
    <scope>NUCLEOTIDE SEQUENCE [LARGE SCALE GENOMIC DNA]</scope>
    <source>
        <strain evidence="2 3">JMUB3935</strain>
    </source>
</reference>
<dbReference type="AlphaFoldDB" id="A0A510KMG3"/>
<gene>
    <name evidence="2" type="ORF">JMUB3935_1476</name>
</gene>
<dbReference type="EMBL" id="AP019840">
    <property type="protein sequence ID" value="BBM52497.1"/>
    <property type="molecule type" value="Genomic_DNA"/>
</dbReference>
<protein>
    <submittedName>
        <fullName evidence="2">Uncharacterized protein</fullName>
    </submittedName>
</protein>
<dbReference type="RefSeq" id="WP_146996861.1">
    <property type="nucleotide sequence ID" value="NZ_AP019840.1"/>
</dbReference>
<name>A0A510KMG3_9FUSO</name>
<evidence type="ECO:0000256" key="1">
    <source>
        <dbReference type="SAM" id="Phobius"/>
    </source>
</evidence>
<keyword evidence="1" id="KW-0812">Transmembrane</keyword>
<dbReference type="Proteomes" id="UP000321378">
    <property type="component" value="Chromosome"/>
</dbReference>
<sequence>MNVITTVLNQFGGNVINLVAVALAGFVVKGISTYLVKGYRYLLKKKMARYVAQFIPNGIAFGELLKGVKPNEERLVQAVLTVQNLVLKMFPERLRPTVDKLFDEKAIAREIERQLNEEKQAGLVKPTMEK</sequence>
<evidence type="ECO:0000313" key="2">
    <source>
        <dbReference type="EMBL" id="BBM52497.1"/>
    </source>
</evidence>
<accession>A0A510KMG3</accession>
<organism evidence="2 3">
    <name type="scientific">Leptotrichia trevisanii</name>
    <dbReference type="NCBI Taxonomy" id="109328"/>
    <lineage>
        <taxon>Bacteria</taxon>
        <taxon>Fusobacteriati</taxon>
        <taxon>Fusobacteriota</taxon>
        <taxon>Fusobacteriia</taxon>
        <taxon>Fusobacteriales</taxon>
        <taxon>Leptotrichiaceae</taxon>
        <taxon>Leptotrichia</taxon>
    </lineage>
</organism>
<proteinExistence type="predicted"/>
<keyword evidence="1" id="KW-0472">Membrane</keyword>
<feature type="transmembrane region" description="Helical" evidence="1">
    <location>
        <begin position="15"/>
        <end position="36"/>
    </location>
</feature>
<evidence type="ECO:0000313" key="3">
    <source>
        <dbReference type="Proteomes" id="UP000321378"/>
    </source>
</evidence>